<comment type="subcellular location">
    <subcellularLocation>
        <location evidence="2">Cytoplasm</location>
    </subcellularLocation>
    <subcellularLocation>
        <location evidence="1">Nucleus</location>
    </subcellularLocation>
</comment>
<keyword evidence="6" id="KW-0540">Nuclease</keyword>
<sequence>MFKADDRYFSSVECPFLNKYDKCDILNCIFKHSDRSNIKKRFTDDEGREGTASKKVSTEEAKEKDISYIIPKAINHLSLSRSLRTYNAKRIAEVISGEKRPTPKKEATNIEYDIATQSESAKAYDESIRLFFDKYEERNDEDATYLMPKQMMPGAPATIQERLGFIKQILQVIKEHDKECLRPANKAIEEEHRVALSSSANTYKQQIKKKIYELSHPEKFKVAKKHISEEQYLEKLKELVIAKEKLARYGYIMEVPEAQVPSEIRTCKRCGTQFKLEDQLNKIECHYHSGKRIKKDRSVRVYECCGGIVGDSDYCTVSNHHVYHWENAGEMHFAAPFKKTSEIFTQGPSSFAAVGIDCEMGYTTRGFELLRITAVDFFSGEEVLDILVQPKGEVVDLNTRWSGISEITPDAMTFEDSISLLGELVGPSTILIGHGLENDVNSMRLIHENIVDTAILYPKHQTSPTFRYPLKYLTFKYLGRTIQSGEHDSKEDSLAAIDVVKYFINQDV</sequence>
<dbReference type="FunCoup" id="G8XZN9">
    <property type="interactions" value="149"/>
</dbReference>
<evidence type="ECO:0000256" key="5">
    <source>
        <dbReference type="ARBA" id="ARBA00022552"/>
    </source>
</evidence>
<dbReference type="InterPro" id="IPR047021">
    <property type="entry name" value="REXO1/3/4-like"/>
</dbReference>
<dbReference type="InterPro" id="IPR013520">
    <property type="entry name" value="Ribonucl_H"/>
</dbReference>
<feature type="domain" description="Exonuclease" evidence="12">
    <location>
        <begin position="352"/>
        <end position="507"/>
    </location>
</feature>
<dbReference type="Proteomes" id="UP000005222">
    <property type="component" value="Chromosome N"/>
</dbReference>
<evidence type="ECO:0000256" key="6">
    <source>
        <dbReference type="ARBA" id="ARBA00022722"/>
    </source>
</evidence>
<dbReference type="InterPro" id="IPR036397">
    <property type="entry name" value="RNaseH_sf"/>
</dbReference>
<dbReference type="SMART" id="SM00479">
    <property type="entry name" value="EXOIII"/>
    <property type="match status" value="1"/>
</dbReference>
<organism evidence="13 14">
    <name type="scientific">Pichia sorbitophila (strain ATCC MYA-4447 / BCRC 22081 / CBS 7064 / NBRC 10061 / NRRL Y-12695)</name>
    <name type="common">Hybrid yeast</name>
    <dbReference type="NCBI Taxonomy" id="559304"/>
    <lineage>
        <taxon>Eukaryota</taxon>
        <taxon>Fungi</taxon>
        <taxon>Dikarya</taxon>
        <taxon>Ascomycota</taxon>
        <taxon>Saccharomycotina</taxon>
        <taxon>Pichiomycetes</taxon>
        <taxon>Debaryomycetaceae</taxon>
        <taxon>Millerozyma</taxon>
    </lineage>
</organism>
<evidence type="ECO:0000313" key="14">
    <source>
        <dbReference type="Proteomes" id="UP000005222"/>
    </source>
</evidence>
<accession>G8XZN9</accession>
<dbReference type="GO" id="GO:0005737">
    <property type="term" value="C:cytoplasm"/>
    <property type="evidence" value="ECO:0007669"/>
    <property type="project" value="UniProtKB-SubCell"/>
</dbReference>
<comment type="similarity">
    <text evidence="3">Belongs to the REXO1/REXO3 family.</text>
</comment>
<evidence type="ECO:0000256" key="9">
    <source>
        <dbReference type="ARBA" id="ARBA00023242"/>
    </source>
</evidence>
<evidence type="ECO:0000256" key="8">
    <source>
        <dbReference type="ARBA" id="ARBA00022839"/>
    </source>
</evidence>
<dbReference type="InParanoid" id="G8XZN9"/>
<dbReference type="GO" id="GO:0003676">
    <property type="term" value="F:nucleic acid binding"/>
    <property type="evidence" value="ECO:0007669"/>
    <property type="project" value="InterPro"/>
</dbReference>
<dbReference type="GO" id="GO:0006364">
    <property type="term" value="P:rRNA processing"/>
    <property type="evidence" value="ECO:0007669"/>
    <property type="project" value="UniProtKB-KW"/>
</dbReference>
<evidence type="ECO:0000256" key="2">
    <source>
        <dbReference type="ARBA" id="ARBA00004496"/>
    </source>
</evidence>
<dbReference type="InterPro" id="IPR012337">
    <property type="entry name" value="RNaseH-like_sf"/>
</dbReference>
<evidence type="ECO:0000256" key="1">
    <source>
        <dbReference type="ARBA" id="ARBA00004123"/>
    </source>
</evidence>
<evidence type="ECO:0000259" key="12">
    <source>
        <dbReference type="SMART" id="SM00479"/>
    </source>
</evidence>
<evidence type="ECO:0000256" key="11">
    <source>
        <dbReference type="ARBA" id="ARBA00039985"/>
    </source>
</evidence>
<dbReference type="OrthoDB" id="3996471at2759"/>
<name>G8XZN9_PICSO</name>
<evidence type="ECO:0000313" key="13">
    <source>
        <dbReference type="EMBL" id="CCE87148.1"/>
    </source>
</evidence>
<proteinExistence type="inferred from homology"/>
<evidence type="ECO:0000256" key="10">
    <source>
        <dbReference type="ARBA" id="ARBA00037201"/>
    </source>
</evidence>
<keyword evidence="5" id="KW-0698">rRNA processing</keyword>
<dbReference type="AlphaFoldDB" id="G8XZN9"/>
<dbReference type="PANTHER" id="PTHR12801">
    <property type="entry name" value="RNA EXONUCLEASE REXO1 / RECO3 FAMILY MEMBER-RELATED"/>
    <property type="match status" value="1"/>
</dbReference>
<keyword evidence="7" id="KW-0378">Hydrolase</keyword>
<dbReference type="GO" id="GO:0010629">
    <property type="term" value="P:negative regulation of gene expression"/>
    <property type="evidence" value="ECO:0007669"/>
    <property type="project" value="UniProtKB-ARBA"/>
</dbReference>
<dbReference type="OMA" id="ENAGEMH"/>
<keyword evidence="4" id="KW-0963">Cytoplasm</keyword>
<dbReference type="FunFam" id="3.30.420.10:FF:000031">
    <property type="entry name" value="RNA exonuclease 1"/>
    <property type="match status" value="1"/>
</dbReference>
<keyword evidence="8" id="KW-0269">Exonuclease</keyword>
<evidence type="ECO:0000256" key="3">
    <source>
        <dbReference type="ARBA" id="ARBA00006357"/>
    </source>
</evidence>
<evidence type="ECO:0000256" key="4">
    <source>
        <dbReference type="ARBA" id="ARBA00022490"/>
    </source>
</evidence>
<dbReference type="CDD" id="cd06145">
    <property type="entry name" value="REX1_like"/>
    <property type="match status" value="1"/>
</dbReference>
<dbReference type="SUPFAM" id="SSF53098">
    <property type="entry name" value="Ribonuclease H-like"/>
    <property type="match status" value="1"/>
</dbReference>
<keyword evidence="9" id="KW-0539">Nucleus</keyword>
<dbReference type="EMBL" id="FO082046">
    <property type="protein sequence ID" value="CCE87148.1"/>
    <property type="molecule type" value="Genomic_DNA"/>
</dbReference>
<dbReference type="InterPro" id="IPR034922">
    <property type="entry name" value="REX1-like_exo"/>
</dbReference>
<dbReference type="STRING" id="559304.G8XZN9"/>
<dbReference type="HOGENOM" id="CLU_022453_5_4_1"/>
<dbReference type="eggNOG" id="KOG2248">
    <property type="taxonomic scope" value="Eukaryota"/>
</dbReference>
<dbReference type="Gene3D" id="3.30.420.10">
    <property type="entry name" value="Ribonuclease H-like superfamily/Ribonuclease H"/>
    <property type="match status" value="1"/>
</dbReference>
<dbReference type="GO" id="GO:0005634">
    <property type="term" value="C:nucleus"/>
    <property type="evidence" value="ECO:0007669"/>
    <property type="project" value="UniProtKB-SubCell"/>
</dbReference>
<dbReference type="GO" id="GO:0004527">
    <property type="term" value="F:exonuclease activity"/>
    <property type="evidence" value="ECO:0007669"/>
    <property type="project" value="UniProtKB-KW"/>
</dbReference>
<keyword evidence="14" id="KW-1185">Reference proteome</keyword>
<gene>
    <name evidence="13" type="primary">Piso0_005689</name>
    <name evidence="13" type="ORF">GNLVRS01_PISO0N20429g</name>
</gene>
<evidence type="ECO:0000256" key="7">
    <source>
        <dbReference type="ARBA" id="ARBA00022801"/>
    </source>
</evidence>
<comment type="function">
    <text evidence="10">3' to 5' exoribonuclease required for proper 3' end maturation of MRP RNA and of the U5L snRNA.</text>
</comment>
<protein>
    <recommendedName>
        <fullName evidence="11">RNA exonuclease 3</fullName>
    </recommendedName>
</protein>
<reference evidence="13 14" key="1">
    <citation type="journal article" date="2012" name="G3 (Bethesda)">
        <title>Pichia sorbitophila, an interspecies yeast hybrid reveals early steps of genome resolution following polyploidization.</title>
        <authorList>
            <person name="Leh Louis V."/>
            <person name="Despons L."/>
            <person name="Friedrich A."/>
            <person name="Martin T."/>
            <person name="Durrens P."/>
            <person name="Casaregola S."/>
            <person name="Neuveglise C."/>
            <person name="Fairhead C."/>
            <person name="Marck C."/>
            <person name="Cruz J.A."/>
            <person name="Straub M.L."/>
            <person name="Kugler V."/>
            <person name="Sacerdot C."/>
            <person name="Uzunov Z."/>
            <person name="Thierry A."/>
            <person name="Weiss S."/>
            <person name="Bleykasten C."/>
            <person name="De Montigny J."/>
            <person name="Jacques N."/>
            <person name="Jung P."/>
            <person name="Lemaire M."/>
            <person name="Mallet S."/>
            <person name="Morel G."/>
            <person name="Richard G.F."/>
            <person name="Sarkar A."/>
            <person name="Savel G."/>
            <person name="Schacherer J."/>
            <person name="Seret M.L."/>
            <person name="Talla E."/>
            <person name="Samson G."/>
            <person name="Jubin C."/>
            <person name="Poulain J."/>
            <person name="Vacherie B."/>
            <person name="Barbe V."/>
            <person name="Pelletier E."/>
            <person name="Sherman D.J."/>
            <person name="Westhof E."/>
            <person name="Weissenbach J."/>
            <person name="Baret P.V."/>
            <person name="Wincker P."/>
            <person name="Gaillardin C."/>
            <person name="Dujon B."/>
            <person name="Souciet J.L."/>
        </authorList>
    </citation>
    <scope>NUCLEOTIDE SEQUENCE [LARGE SCALE GENOMIC DNA]</scope>
    <source>
        <strain evidence="14">ATCC MYA-4447 / BCRC 22081 / CBS 7064 / NBRC 10061 / NRRL Y-12695</strain>
    </source>
</reference>
<dbReference type="PANTHER" id="PTHR12801:SF118">
    <property type="entry name" value="RNA EXONUCLEASE 3"/>
    <property type="match status" value="1"/>
</dbReference>